<dbReference type="EMBL" id="MT142284">
    <property type="protein sequence ID" value="QJA77470.1"/>
    <property type="molecule type" value="Genomic_DNA"/>
</dbReference>
<reference evidence="1" key="1">
    <citation type="submission" date="2020-03" db="EMBL/GenBank/DDBJ databases">
        <title>The deep terrestrial virosphere.</title>
        <authorList>
            <person name="Holmfeldt K."/>
            <person name="Nilsson E."/>
            <person name="Simone D."/>
            <person name="Lopez-Fernandez M."/>
            <person name="Wu X."/>
            <person name="de Brujin I."/>
            <person name="Lundin D."/>
            <person name="Andersson A."/>
            <person name="Bertilsson S."/>
            <person name="Dopson M."/>
        </authorList>
    </citation>
    <scope>NUCLEOTIDE SEQUENCE</scope>
    <source>
        <strain evidence="2">MM171B01072</strain>
        <strain evidence="1">MM415A01300</strain>
    </source>
</reference>
<evidence type="ECO:0000313" key="1">
    <source>
        <dbReference type="EMBL" id="QJA77470.1"/>
    </source>
</evidence>
<dbReference type="AlphaFoldDB" id="A0A6M3K4Y1"/>
<evidence type="ECO:0000313" key="2">
    <source>
        <dbReference type="EMBL" id="QJB02768.1"/>
    </source>
</evidence>
<gene>
    <name evidence="2" type="ORF">MM171B01072_0011</name>
    <name evidence="1" type="ORF">MM415A01300_0015</name>
</gene>
<accession>A0A6M3K4Y1</accession>
<organism evidence="1">
    <name type="scientific">viral metagenome</name>
    <dbReference type="NCBI Taxonomy" id="1070528"/>
    <lineage>
        <taxon>unclassified sequences</taxon>
        <taxon>metagenomes</taxon>
        <taxon>organismal metagenomes</taxon>
    </lineage>
</organism>
<proteinExistence type="predicted"/>
<name>A0A6M3K4Y1_9ZZZZ</name>
<sequence length="73" mass="7952">MVALTTSFAGIPGINPKNRDAGFLRLVVDEPSKLIESPLSKSLLLRSIDRYLKALEIFQPNGSICARGIGRLL</sequence>
<protein>
    <submittedName>
        <fullName evidence="1">Uncharacterized protein</fullName>
    </submittedName>
</protein>
<dbReference type="EMBL" id="MT143806">
    <property type="protein sequence ID" value="QJB02768.1"/>
    <property type="molecule type" value="Genomic_DNA"/>
</dbReference>